<evidence type="ECO:0000256" key="2">
    <source>
        <dbReference type="ARBA" id="ARBA00006311"/>
    </source>
</evidence>
<evidence type="ECO:0000256" key="1">
    <source>
        <dbReference type="ARBA" id="ARBA00004502"/>
    </source>
</evidence>
<evidence type="ECO:0000256" key="3">
    <source>
        <dbReference type="ARBA" id="ARBA00022677"/>
    </source>
</evidence>
<evidence type="ECO:0000313" key="5">
    <source>
        <dbReference type="Ensembl" id="ENSECRP00000024067.1"/>
    </source>
</evidence>
<sequence length="316" mass="34613">MASEKLTPEQSSGAQDSLLGRLFELPVVSFTYGVVQKTYTSTKHTHPLICTVCDVYEKGVKTASSIVVWTIQPAIQKLEPQIVAVNHLACKGLDHLEEKIPALQLPPEKLASHIIEVVSSTVQTASDAVFHVMSSSYDQTRGVMEDATDYIFSTRPAKLAAEGVDAALTVTERIVNYVLPGSEEERACVAASATDSQPSSYRRLGTLASTVFRRTYNQTATKLRKARAQGQELVMWIPGISPLTGFAKKNLGVASNALQNAQTSVTEFLQRELKEAAKEKKKKKDGGNMEHQKRHEKGETDSIVPLGEALKLFRLD</sequence>
<comment type="similarity">
    <text evidence="2">Belongs to the perilipin family.</text>
</comment>
<dbReference type="GeneTree" id="ENSGT00950000182920"/>
<dbReference type="PANTHER" id="PTHR47138:SF1">
    <property type="entry name" value="PERILIPIN-1"/>
    <property type="match status" value="1"/>
</dbReference>
<proteinExistence type="inferred from homology"/>
<dbReference type="PANTHER" id="PTHR47138">
    <property type="entry name" value="PERILIPIN-1"/>
    <property type="match status" value="1"/>
</dbReference>
<comment type="subcellular location">
    <subcellularLocation>
        <location evidence="1">Lipid droplet</location>
    </subcellularLocation>
</comment>
<gene>
    <name evidence="5" type="primary">plin1</name>
</gene>
<name>A0A8C4SYE5_ERPCA</name>
<accession>A0A8C4SYE5</accession>
<dbReference type="PIRSF" id="PIRSF036881">
    <property type="entry name" value="PAT"/>
    <property type="match status" value="1"/>
</dbReference>
<feature type="region of interest" description="Disordered" evidence="4">
    <location>
        <begin position="276"/>
        <end position="303"/>
    </location>
</feature>
<dbReference type="GeneID" id="114667264"/>
<keyword evidence="6" id="KW-1185">Reference proteome</keyword>
<evidence type="ECO:0000313" key="6">
    <source>
        <dbReference type="Proteomes" id="UP000694620"/>
    </source>
</evidence>
<organism evidence="5 6">
    <name type="scientific">Erpetoichthys calabaricus</name>
    <name type="common">Rope fish</name>
    <name type="synonym">Calamoichthys calabaricus</name>
    <dbReference type="NCBI Taxonomy" id="27687"/>
    <lineage>
        <taxon>Eukaryota</taxon>
        <taxon>Metazoa</taxon>
        <taxon>Chordata</taxon>
        <taxon>Craniata</taxon>
        <taxon>Vertebrata</taxon>
        <taxon>Euteleostomi</taxon>
        <taxon>Actinopterygii</taxon>
        <taxon>Polypteriformes</taxon>
        <taxon>Polypteridae</taxon>
        <taxon>Erpetoichthys</taxon>
    </lineage>
</organism>
<dbReference type="Pfam" id="PF03036">
    <property type="entry name" value="Perilipin"/>
    <property type="match status" value="1"/>
</dbReference>
<dbReference type="Ensembl" id="ENSECRT00000024597.1">
    <property type="protein sequence ID" value="ENSECRP00000024067.1"/>
    <property type="gene ID" value="ENSECRG00000016309.1"/>
</dbReference>
<dbReference type="AlphaFoldDB" id="A0A8C4SYE5"/>
<protein>
    <submittedName>
        <fullName evidence="5">Perilipin-1-like</fullName>
    </submittedName>
</protein>
<reference evidence="5" key="1">
    <citation type="submission" date="2021-06" db="EMBL/GenBank/DDBJ databases">
        <authorList>
            <consortium name="Wellcome Sanger Institute Data Sharing"/>
        </authorList>
    </citation>
    <scope>NUCLEOTIDE SEQUENCE [LARGE SCALE GENOMIC DNA]</scope>
</reference>
<reference evidence="5" key="3">
    <citation type="submission" date="2025-09" db="UniProtKB">
        <authorList>
            <consortium name="Ensembl"/>
        </authorList>
    </citation>
    <scope>IDENTIFICATION</scope>
</reference>
<dbReference type="RefSeq" id="XP_028678341.1">
    <property type="nucleotide sequence ID" value="XM_028822508.2"/>
</dbReference>
<feature type="compositionally biased region" description="Basic and acidic residues" evidence="4">
    <location>
        <begin position="285"/>
        <end position="300"/>
    </location>
</feature>
<dbReference type="Proteomes" id="UP000694620">
    <property type="component" value="Chromosome 17"/>
</dbReference>
<reference evidence="5" key="2">
    <citation type="submission" date="2025-08" db="UniProtKB">
        <authorList>
            <consortium name="Ensembl"/>
        </authorList>
    </citation>
    <scope>IDENTIFICATION</scope>
</reference>
<dbReference type="GO" id="GO:0006629">
    <property type="term" value="P:lipid metabolic process"/>
    <property type="evidence" value="ECO:0007669"/>
    <property type="project" value="InterPro"/>
</dbReference>
<evidence type="ECO:0000256" key="4">
    <source>
        <dbReference type="SAM" id="MobiDB-lite"/>
    </source>
</evidence>
<dbReference type="SUPFAM" id="SSF109775">
    <property type="entry name" value="Mannose-6-phosphate receptor binding protein 1 (Tip47), C-terminal domain"/>
    <property type="match status" value="1"/>
</dbReference>
<dbReference type="InterPro" id="IPR004279">
    <property type="entry name" value="Perilipin"/>
</dbReference>
<keyword evidence="3" id="KW-0551">Lipid droplet</keyword>
<dbReference type="GO" id="GO:0005811">
    <property type="term" value="C:lipid droplet"/>
    <property type="evidence" value="ECO:0007669"/>
    <property type="project" value="UniProtKB-SubCell"/>
</dbReference>
<dbReference type="InterPro" id="IPR042998">
    <property type="entry name" value="PLIN1"/>
</dbReference>